<reference evidence="2 3" key="1">
    <citation type="journal article" date="2016" name="Genome Biol. Evol.">
        <title>Divergent and convergent evolution of fungal pathogenicity.</title>
        <authorList>
            <person name="Shang Y."/>
            <person name="Xiao G."/>
            <person name="Zheng P."/>
            <person name="Cen K."/>
            <person name="Zhan S."/>
            <person name="Wang C."/>
        </authorList>
    </citation>
    <scope>NUCLEOTIDE SEQUENCE [LARGE SCALE GENOMIC DNA]</scope>
    <source>
        <strain evidence="2 3">RCEF 264</strain>
    </source>
</reference>
<dbReference type="EMBL" id="AZHD01000008">
    <property type="protein sequence ID" value="OAA61300.1"/>
    <property type="molecule type" value="Genomic_DNA"/>
</dbReference>
<name>A0A167U701_9HYPO</name>
<dbReference type="Proteomes" id="UP000076874">
    <property type="component" value="Unassembled WGS sequence"/>
</dbReference>
<evidence type="ECO:0000256" key="1">
    <source>
        <dbReference type="SAM" id="MobiDB-lite"/>
    </source>
</evidence>
<evidence type="ECO:0008006" key="4">
    <source>
        <dbReference type="Google" id="ProtNLM"/>
    </source>
</evidence>
<organism evidence="2 3">
    <name type="scientific">Niveomyces insectorum RCEF 264</name>
    <dbReference type="NCBI Taxonomy" id="1081102"/>
    <lineage>
        <taxon>Eukaryota</taxon>
        <taxon>Fungi</taxon>
        <taxon>Dikarya</taxon>
        <taxon>Ascomycota</taxon>
        <taxon>Pezizomycotina</taxon>
        <taxon>Sordariomycetes</taxon>
        <taxon>Hypocreomycetidae</taxon>
        <taxon>Hypocreales</taxon>
        <taxon>Cordycipitaceae</taxon>
        <taxon>Niveomyces</taxon>
    </lineage>
</organism>
<proteinExistence type="predicted"/>
<gene>
    <name evidence="2" type="ORF">SPI_05324</name>
</gene>
<dbReference type="AlphaFoldDB" id="A0A167U701"/>
<accession>A0A167U701</accession>
<keyword evidence="3" id="KW-1185">Reference proteome</keyword>
<evidence type="ECO:0000313" key="3">
    <source>
        <dbReference type="Proteomes" id="UP000076874"/>
    </source>
</evidence>
<sequence length="493" mass="55133">MNGPPGCSNDDFAFPKLRKCAFDLSSISFVRTIGAGFDGYCWLVNFGQNGPFVLKVFRKTKMYWQWGFPPQTECRNAALIQMIEESVRRGTFEGKPPLIMKEPLSWVDAIDNTCAFSDECRKDVQASEKWAEEQKKELVPVLSVPRVRQCYGWLKIGSQMLGALPDHVRARRVHAAWNDRWEFEIGNDEEGNDLEYDAIVYEYVEPGENDPAVMQEVLDFFWQVGFVSGGSPSGRNWQNSVLLDMSDIINPYERTVTNSNSATAATGEASRAVPSKTGNGGTGDIVRENNVRSFALSSTPVMDNCIDKTSQESGIQAMVMSIPYLSKIEVLRRIRPQKPLTAKRGPIIAIEGYIAAHISAAGHVVEKALRQSGECSLRIWHASAEDRGNGDTKTTSRTDEDNDCMEVGEDRRRLSETVASYYEFMMPWHAKSQNMVKHVTEANRNFGFRLVAVFGFIARFVPVSHYTSDPDAVPVTVCLASPRYRHGPKAVPS</sequence>
<evidence type="ECO:0000313" key="2">
    <source>
        <dbReference type="EMBL" id="OAA61300.1"/>
    </source>
</evidence>
<feature type="region of interest" description="Disordered" evidence="1">
    <location>
        <begin position="259"/>
        <end position="284"/>
    </location>
</feature>
<comment type="caution">
    <text evidence="2">The sequence shown here is derived from an EMBL/GenBank/DDBJ whole genome shotgun (WGS) entry which is preliminary data.</text>
</comment>
<protein>
    <recommendedName>
        <fullName evidence="4">Protein kinase-like domain protein</fullName>
    </recommendedName>
</protein>
<dbReference type="STRING" id="1081102.A0A167U701"/>
<dbReference type="OrthoDB" id="4870102at2759"/>